<proteinExistence type="predicted"/>
<dbReference type="EMBL" id="AMCI01003340">
    <property type="protein sequence ID" value="EJX00504.1"/>
    <property type="molecule type" value="Genomic_DNA"/>
</dbReference>
<protein>
    <submittedName>
        <fullName evidence="1">Uncharacterized protein</fullName>
    </submittedName>
</protein>
<organism evidence="1">
    <name type="scientific">gut metagenome</name>
    <dbReference type="NCBI Taxonomy" id="749906"/>
    <lineage>
        <taxon>unclassified sequences</taxon>
        <taxon>metagenomes</taxon>
        <taxon>organismal metagenomes</taxon>
    </lineage>
</organism>
<reference evidence="1" key="1">
    <citation type="journal article" date="2012" name="PLoS ONE">
        <title>Gene sets for utilization of primary and secondary nutrition supplies in the distal gut of endangered iberian lynx.</title>
        <authorList>
            <person name="Alcaide M."/>
            <person name="Messina E."/>
            <person name="Richter M."/>
            <person name="Bargiela R."/>
            <person name="Peplies J."/>
            <person name="Huws S.A."/>
            <person name="Newbold C.J."/>
            <person name="Golyshin P.N."/>
            <person name="Simon M.A."/>
            <person name="Lopez G."/>
            <person name="Yakimov M.M."/>
            <person name="Ferrer M."/>
        </authorList>
    </citation>
    <scope>NUCLEOTIDE SEQUENCE</scope>
</reference>
<dbReference type="AlphaFoldDB" id="J9G100"/>
<accession>J9G100</accession>
<gene>
    <name evidence="1" type="ORF">EVA_11388</name>
</gene>
<evidence type="ECO:0000313" key="1">
    <source>
        <dbReference type="EMBL" id="EJX00504.1"/>
    </source>
</evidence>
<comment type="caution">
    <text evidence="1">The sequence shown here is derived from an EMBL/GenBank/DDBJ whole genome shotgun (WGS) entry which is preliminary data.</text>
</comment>
<sequence>MIEIIYLKLVCILGCKINRFQAHFIERLKHSTEKIKCNESHKHIPINKKKQYLCNQIAE</sequence>
<name>J9G100_9ZZZZ</name>